<dbReference type="InterPro" id="IPR016181">
    <property type="entry name" value="Acyl_CoA_acyltransferase"/>
</dbReference>
<evidence type="ECO:0000259" key="3">
    <source>
        <dbReference type="PROSITE" id="PS51186"/>
    </source>
</evidence>
<organism evidence="4 5">
    <name type="scientific">Paludisphaera borealis</name>
    <dbReference type="NCBI Taxonomy" id="1387353"/>
    <lineage>
        <taxon>Bacteria</taxon>
        <taxon>Pseudomonadati</taxon>
        <taxon>Planctomycetota</taxon>
        <taxon>Planctomycetia</taxon>
        <taxon>Isosphaerales</taxon>
        <taxon>Isosphaeraceae</taxon>
        <taxon>Paludisphaera</taxon>
    </lineage>
</organism>
<evidence type="ECO:0000256" key="1">
    <source>
        <dbReference type="ARBA" id="ARBA00022679"/>
    </source>
</evidence>
<protein>
    <submittedName>
        <fullName evidence="4">Mycothiol acetyltransferase</fullName>
        <ecNumber evidence="4">2.3.1.189</ecNumber>
    </submittedName>
</protein>
<name>A0A1U7CQ32_9BACT</name>
<sequence>MAITYYKRLRMEIDLNGSALPRSLPEPLYWAPWDEPLLADHAEVKYLSFRSEIDAAVFPCLGDRYGCQRLMREIRRKPGFLPEATWLIAGPEGYVGTIQGVVDYGPIGAIQNVGVIPSYRGLGLGRALVDRALAGFIQAGLERAYLEVTAENRAAVQLYRSLGFRRAKTLYKAVDG</sequence>
<dbReference type="RefSeq" id="WP_076346082.1">
    <property type="nucleotide sequence ID" value="NZ_CP019082.1"/>
</dbReference>
<dbReference type="InterPro" id="IPR050680">
    <property type="entry name" value="YpeA/RimI_acetyltransf"/>
</dbReference>
<dbReference type="InterPro" id="IPR000182">
    <property type="entry name" value="GNAT_dom"/>
</dbReference>
<dbReference type="PANTHER" id="PTHR43420">
    <property type="entry name" value="ACETYLTRANSFERASE"/>
    <property type="match status" value="1"/>
</dbReference>
<dbReference type="PROSITE" id="PS51186">
    <property type="entry name" value="GNAT"/>
    <property type="match status" value="1"/>
</dbReference>
<dbReference type="Proteomes" id="UP000186309">
    <property type="component" value="Chromosome"/>
</dbReference>
<dbReference type="KEGG" id="pbor:BSF38_02534"/>
<evidence type="ECO:0000256" key="2">
    <source>
        <dbReference type="ARBA" id="ARBA00023315"/>
    </source>
</evidence>
<dbReference type="OrthoDB" id="273614at2"/>
<dbReference type="EC" id="2.3.1.189" evidence="4"/>
<dbReference type="SUPFAM" id="SSF55729">
    <property type="entry name" value="Acyl-CoA N-acyltransferases (Nat)"/>
    <property type="match status" value="1"/>
</dbReference>
<keyword evidence="1 4" id="KW-0808">Transferase</keyword>
<dbReference type="STRING" id="1387353.BSF38_02534"/>
<dbReference type="GO" id="GO:0035447">
    <property type="term" value="F:mycothiol synthase activity"/>
    <property type="evidence" value="ECO:0007669"/>
    <property type="project" value="UniProtKB-EC"/>
</dbReference>
<gene>
    <name evidence="4" type="primary">mshD_2</name>
    <name evidence="4" type="ORF">BSF38_02534</name>
</gene>
<dbReference type="EMBL" id="CP019082">
    <property type="protein sequence ID" value="APW61031.1"/>
    <property type="molecule type" value="Genomic_DNA"/>
</dbReference>
<dbReference type="Gene3D" id="3.40.630.30">
    <property type="match status" value="1"/>
</dbReference>
<keyword evidence="2 4" id="KW-0012">Acyltransferase</keyword>
<reference evidence="5" key="1">
    <citation type="submission" date="2016-12" db="EMBL/GenBank/DDBJ databases">
        <title>Comparative genomics of four Isosphaeraceae planctomycetes: a common pool of plasmids and glycoside hydrolase genes.</title>
        <authorList>
            <person name="Ivanova A."/>
        </authorList>
    </citation>
    <scope>NUCLEOTIDE SEQUENCE [LARGE SCALE GENOMIC DNA]</scope>
    <source>
        <strain evidence="5">PX4</strain>
    </source>
</reference>
<dbReference type="CDD" id="cd04301">
    <property type="entry name" value="NAT_SF"/>
    <property type="match status" value="1"/>
</dbReference>
<dbReference type="AlphaFoldDB" id="A0A1U7CQ32"/>
<evidence type="ECO:0000313" key="5">
    <source>
        <dbReference type="Proteomes" id="UP000186309"/>
    </source>
</evidence>
<accession>A0A1U7CQ32</accession>
<proteinExistence type="predicted"/>
<dbReference type="Pfam" id="PF00583">
    <property type="entry name" value="Acetyltransf_1"/>
    <property type="match status" value="1"/>
</dbReference>
<keyword evidence="5" id="KW-1185">Reference proteome</keyword>
<feature type="domain" description="N-acetyltransferase" evidence="3">
    <location>
        <begin position="37"/>
        <end position="176"/>
    </location>
</feature>
<dbReference type="PANTHER" id="PTHR43420:SF44">
    <property type="entry name" value="ACETYLTRANSFERASE YPEA"/>
    <property type="match status" value="1"/>
</dbReference>
<evidence type="ECO:0000313" key="4">
    <source>
        <dbReference type="EMBL" id="APW61031.1"/>
    </source>
</evidence>